<dbReference type="FunFam" id="3.40.50.720:FF:000030">
    <property type="entry name" value="Glutamate dehydrogenase"/>
    <property type="match status" value="1"/>
</dbReference>
<dbReference type="InterPro" id="IPR006095">
    <property type="entry name" value="Glu/Leu/Phe/Val/Trp_DH"/>
</dbReference>
<dbReference type="InterPro" id="IPR033524">
    <property type="entry name" value="Glu/Leu/Phe/Val_DH_AS"/>
</dbReference>
<dbReference type="SUPFAM" id="SSF53223">
    <property type="entry name" value="Aminoacid dehydrogenase-like, N-terminal domain"/>
    <property type="match status" value="1"/>
</dbReference>
<dbReference type="PANTHER" id="PTHR43571">
    <property type="entry name" value="NADP-SPECIFIC GLUTAMATE DEHYDROGENASE 1-RELATED"/>
    <property type="match status" value="1"/>
</dbReference>
<dbReference type="GO" id="GO:0006537">
    <property type="term" value="P:glutamate biosynthetic process"/>
    <property type="evidence" value="ECO:0007669"/>
    <property type="project" value="TreeGrafter"/>
</dbReference>
<dbReference type="CDD" id="cd05313">
    <property type="entry name" value="NAD_bind_2_Glu_DH"/>
    <property type="match status" value="1"/>
</dbReference>
<feature type="compositionally biased region" description="Gly residues" evidence="5">
    <location>
        <begin position="15"/>
        <end position="26"/>
    </location>
</feature>
<evidence type="ECO:0000313" key="8">
    <source>
        <dbReference type="Proteomes" id="UP000660262"/>
    </source>
</evidence>
<protein>
    <recommendedName>
        <fullName evidence="2">glutamate dehydrogenase (NADP(+))</fullName>
        <ecNumber evidence="2">1.4.1.4</ecNumber>
    </recommendedName>
</protein>
<dbReference type="GO" id="GO:0004354">
    <property type="term" value="F:glutamate dehydrogenase (NADP+) activity"/>
    <property type="evidence" value="ECO:0007669"/>
    <property type="project" value="UniProtKB-EC"/>
</dbReference>
<dbReference type="InterPro" id="IPR036291">
    <property type="entry name" value="NAD(P)-bd_dom_sf"/>
</dbReference>
<feature type="compositionally biased region" description="Basic and acidic residues" evidence="5">
    <location>
        <begin position="80"/>
        <end position="93"/>
    </location>
</feature>
<dbReference type="GO" id="GO:0005829">
    <property type="term" value="C:cytosol"/>
    <property type="evidence" value="ECO:0007669"/>
    <property type="project" value="TreeGrafter"/>
</dbReference>
<dbReference type="PANTHER" id="PTHR43571:SF1">
    <property type="entry name" value="NADP-SPECIFIC GLUTAMATE DEHYDROGENASE 1-RELATED"/>
    <property type="match status" value="1"/>
</dbReference>
<organism evidence="7 8">
    <name type="scientific">Pycnococcus provasolii</name>
    <dbReference type="NCBI Taxonomy" id="41880"/>
    <lineage>
        <taxon>Eukaryota</taxon>
        <taxon>Viridiplantae</taxon>
        <taxon>Chlorophyta</taxon>
        <taxon>Pseudoscourfieldiophyceae</taxon>
        <taxon>Pseudoscourfieldiales</taxon>
        <taxon>Pycnococcaceae</taxon>
        <taxon>Pycnococcus</taxon>
    </lineage>
</organism>
<reference evidence="7" key="1">
    <citation type="submission" date="2020-10" db="EMBL/GenBank/DDBJ databases">
        <title>Unveiling of a novel bifunctional photoreceptor, Dualchrome1, isolated from a cosmopolitan green alga.</title>
        <authorList>
            <person name="Suzuki S."/>
            <person name="Kawachi M."/>
        </authorList>
    </citation>
    <scope>NUCLEOTIDE SEQUENCE</scope>
    <source>
        <strain evidence="7">NIES 2893</strain>
    </source>
</reference>
<sequence length="608" mass="65997">MSSSGLSSFGLAGLRRGGGGGSGGGDNAATPSSSAATPPPSTNLTSEQQQSSMMMSGGGGDATQSKWRFRMMSPTASRKNSKEEEDKKKKLGDDATTLLKSDSLGLPNPDDHTCLGPECFGNVVIDDDIVEDVIKKKDGAQVMYRKLRAAVRARDAEQTEYLQAFDEITRDLLPVFEKEPHYAAVLETIAEPEQCHIFRVSWLDDNGRQQVNRGYRVQFSSALGPYKGGLRFHPTVNLSICKFLGFEQIFKNALTGLPIGGGKGGSDFDPKGRSDAEILRFCQSMAIALTHHIGPNVDVPAGDIGVGAREIGYMYGQYKRITRSFEGAFTGKDPKWGGSLLRPEATGYGVVYFAKCMLAKKSMTMQDMRCVVSGSGNVAIYCVEKLLELGAHVLTMSDSTGFLYVPDGFTKELVDIVRAIKMTRGRSLREVLDCGCVGFQSVEFHDDDKNINESTHHHPHRKRPWGFVQDVDLVFPCATQNEIDAEDASAIISSMKMHGARCVVEGANMPSTIAAVEEFERANVAFGPSKAANAGGVAVSALEMAQNSMRMQWTREEVDEKLVGIMNRIFATCDDTAREWGMPGLYRVGANIAAFLKVANSVVEQGVV</sequence>
<evidence type="ECO:0000313" key="7">
    <source>
        <dbReference type="EMBL" id="GHP02011.1"/>
    </source>
</evidence>
<dbReference type="FunFam" id="3.40.50.10860:FF:000002">
    <property type="entry name" value="Glutamate dehydrogenase"/>
    <property type="match status" value="1"/>
</dbReference>
<gene>
    <name evidence="7" type="ORF">PPROV_000076700</name>
</gene>
<dbReference type="FunFam" id="1.10.285.10:FF:000001">
    <property type="entry name" value="Glutamate dehydrogenase"/>
    <property type="match status" value="1"/>
</dbReference>
<evidence type="ECO:0000256" key="2">
    <source>
        <dbReference type="ARBA" id="ARBA00012907"/>
    </source>
</evidence>
<evidence type="ECO:0000256" key="1">
    <source>
        <dbReference type="ARBA" id="ARBA00006382"/>
    </source>
</evidence>
<comment type="similarity">
    <text evidence="1 4">Belongs to the Glu/Leu/Phe/Val dehydrogenases family.</text>
</comment>
<dbReference type="InterPro" id="IPR033922">
    <property type="entry name" value="NAD_bind_Glu_DH"/>
</dbReference>
<proteinExistence type="inferred from homology"/>
<dbReference type="Pfam" id="PF00208">
    <property type="entry name" value="ELFV_dehydrog"/>
    <property type="match status" value="1"/>
</dbReference>
<dbReference type="Proteomes" id="UP000660262">
    <property type="component" value="Unassembled WGS sequence"/>
</dbReference>
<accession>A0A830H8N4</accession>
<dbReference type="AlphaFoldDB" id="A0A830H8N4"/>
<evidence type="ECO:0000256" key="4">
    <source>
        <dbReference type="RuleBase" id="RU004417"/>
    </source>
</evidence>
<dbReference type="Gene3D" id="3.40.50.720">
    <property type="entry name" value="NAD(P)-binding Rossmann-like Domain"/>
    <property type="match status" value="1"/>
</dbReference>
<evidence type="ECO:0000259" key="6">
    <source>
        <dbReference type="SMART" id="SM00839"/>
    </source>
</evidence>
<dbReference type="InterPro" id="IPR006096">
    <property type="entry name" value="Glu/Leu/Phe/Val/Trp_DH_C"/>
</dbReference>
<dbReference type="EMBL" id="BNJQ01000002">
    <property type="protein sequence ID" value="GHP02011.1"/>
    <property type="molecule type" value="Genomic_DNA"/>
</dbReference>
<dbReference type="InterPro" id="IPR046346">
    <property type="entry name" value="Aminoacid_DH-like_N_sf"/>
</dbReference>
<dbReference type="PRINTS" id="PR00082">
    <property type="entry name" value="GLFDHDRGNASE"/>
</dbReference>
<feature type="domain" description="Glutamate/phenylalanine/leucine/valine/L-tryptophan dehydrogenase C-terminal" evidence="6">
    <location>
        <begin position="339"/>
        <end position="606"/>
    </location>
</feature>
<feature type="compositionally biased region" description="Low complexity" evidence="5">
    <location>
        <begin position="1"/>
        <end position="14"/>
    </location>
</feature>
<keyword evidence="3 4" id="KW-0560">Oxidoreductase</keyword>
<dbReference type="SUPFAM" id="SSF51735">
    <property type="entry name" value="NAD(P)-binding Rossmann-fold domains"/>
    <property type="match status" value="1"/>
</dbReference>
<feature type="region of interest" description="Disordered" evidence="5">
    <location>
        <begin position="1"/>
        <end position="95"/>
    </location>
</feature>
<evidence type="ECO:0000256" key="5">
    <source>
        <dbReference type="SAM" id="MobiDB-lite"/>
    </source>
</evidence>
<comment type="caution">
    <text evidence="7">The sequence shown here is derived from an EMBL/GenBank/DDBJ whole genome shotgun (WGS) entry which is preliminary data.</text>
</comment>
<dbReference type="InterPro" id="IPR006097">
    <property type="entry name" value="Glu/Leu/Phe/Val/Trp_DH_dimer"/>
</dbReference>
<dbReference type="Pfam" id="PF02812">
    <property type="entry name" value="ELFV_dehydrog_N"/>
    <property type="match status" value="1"/>
</dbReference>
<dbReference type="SMART" id="SM00839">
    <property type="entry name" value="ELFV_dehydrog"/>
    <property type="match status" value="1"/>
</dbReference>
<dbReference type="NCBIfam" id="NF006929">
    <property type="entry name" value="PRK09414.1"/>
    <property type="match status" value="1"/>
</dbReference>
<dbReference type="PROSITE" id="PS00074">
    <property type="entry name" value="GLFV_DEHYDROGENASE"/>
    <property type="match status" value="1"/>
</dbReference>
<keyword evidence="8" id="KW-1185">Reference proteome</keyword>
<dbReference type="InterPro" id="IPR050724">
    <property type="entry name" value="Glu_Leu_Phe_Val_DH"/>
</dbReference>
<evidence type="ECO:0000256" key="3">
    <source>
        <dbReference type="ARBA" id="ARBA00023002"/>
    </source>
</evidence>
<dbReference type="Gene3D" id="3.40.50.10860">
    <property type="entry name" value="Leucine Dehydrogenase, chain A, domain 1"/>
    <property type="match status" value="1"/>
</dbReference>
<dbReference type="OrthoDB" id="6718861at2759"/>
<dbReference type="EC" id="1.4.1.4" evidence="2"/>
<dbReference type="Gene3D" id="1.10.285.10">
    <property type="entry name" value="Glutamate Dehydrogenase, chain A, domain 3"/>
    <property type="match status" value="2"/>
</dbReference>
<name>A0A830H8N4_9CHLO</name>